<keyword evidence="2" id="KW-1185">Reference proteome</keyword>
<sequence length="110" mass="12561">MPTKHVLQYLRGTRPFRLVYRKTKAEPQQRLQLLVYSDVDHASCPGSKAGRSKTSPVMRASLNWHEASKRSIKPLAPELRSDNQSTIKVCKHIDNCDSVKRLTKTNMLSQ</sequence>
<reference evidence="1" key="1">
    <citation type="submission" date="2020-04" db="EMBL/GenBank/DDBJ databases">
        <title>Hybrid Assembly of Korean Phytophthora infestans isolates.</title>
        <authorList>
            <person name="Prokchorchik M."/>
            <person name="Lee Y."/>
            <person name="Seo J."/>
            <person name="Cho J.-H."/>
            <person name="Park Y.-E."/>
            <person name="Jang D.-C."/>
            <person name="Im J.-S."/>
            <person name="Choi J.-G."/>
            <person name="Park H.-J."/>
            <person name="Lee G.-B."/>
            <person name="Lee Y.-G."/>
            <person name="Hong S.-Y."/>
            <person name="Cho K."/>
            <person name="Sohn K.H."/>
        </authorList>
    </citation>
    <scope>NUCLEOTIDE SEQUENCE</scope>
    <source>
        <strain evidence="1">KR_1_A1</strain>
    </source>
</reference>
<evidence type="ECO:0000313" key="2">
    <source>
        <dbReference type="Proteomes" id="UP000602510"/>
    </source>
</evidence>
<organism evidence="1 2">
    <name type="scientific">Phytophthora infestans</name>
    <name type="common">Potato late blight agent</name>
    <name type="synonym">Botrytis infestans</name>
    <dbReference type="NCBI Taxonomy" id="4787"/>
    <lineage>
        <taxon>Eukaryota</taxon>
        <taxon>Sar</taxon>
        <taxon>Stramenopiles</taxon>
        <taxon>Oomycota</taxon>
        <taxon>Peronosporomycetes</taxon>
        <taxon>Peronosporales</taxon>
        <taxon>Peronosporaceae</taxon>
        <taxon>Phytophthora</taxon>
    </lineage>
</organism>
<dbReference type="Proteomes" id="UP000602510">
    <property type="component" value="Unassembled WGS sequence"/>
</dbReference>
<accession>A0A833TH67</accession>
<evidence type="ECO:0000313" key="1">
    <source>
        <dbReference type="EMBL" id="KAF4043154.1"/>
    </source>
</evidence>
<comment type="caution">
    <text evidence="1">The sequence shown here is derived from an EMBL/GenBank/DDBJ whole genome shotgun (WGS) entry which is preliminary data.</text>
</comment>
<dbReference type="AlphaFoldDB" id="A0A833TH67"/>
<protein>
    <submittedName>
        <fullName evidence="1">Uncharacterized protein</fullName>
    </submittedName>
</protein>
<name>A0A833TH67_PHYIN</name>
<dbReference type="EMBL" id="WSZM01000092">
    <property type="protein sequence ID" value="KAF4043154.1"/>
    <property type="molecule type" value="Genomic_DNA"/>
</dbReference>
<proteinExistence type="predicted"/>
<gene>
    <name evidence="1" type="ORF">GN244_ATG04634</name>
</gene>